<name>A0A0C1IY40_9BACT</name>
<dbReference type="PANTHER" id="PTHR47199">
    <property type="entry name" value="PHOTOSYSTEM II STABILITY/ASSEMBLY FACTOR HCF136, CHLOROPLASTIC"/>
    <property type="match status" value="1"/>
</dbReference>
<dbReference type="STRING" id="1349421.OI18_05870"/>
<dbReference type="Pfam" id="PF01833">
    <property type="entry name" value="TIG"/>
    <property type="match status" value="1"/>
</dbReference>
<dbReference type="SUPFAM" id="SSF110296">
    <property type="entry name" value="Oligoxyloglucan reducing end-specific cellobiohydrolase"/>
    <property type="match status" value="2"/>
</dbReference>
<proteinExistence type="predicted"/>
<dbReference type="NCBIfam" id="TIGR04183">
    <property type="entry name" value="Por_Secre_tail"/>
    <property type="match status" value="1"/>
</dbReference>
<organism evidence="2 3">
    <name type="scientific">Flavihumibacter solisilvae</name>
    <dbReference type="NCBI Taxonomy" id="1349421"/>
    <lineage>
        <taxon>Bacteria</taxon>
        <taxon>Pseudomonadati</taxon>
        <taxon>Bacteroidota</taxon>
        <taxon>Chitinophagia</taxon>
        <taxon>Chitinophagales</taxon>
        <taxon>Chitinophagaceae</taxon>
        <taxon>Flavihumibacter</taxon>
    </lineage>
</organism>
<sequence length="1597" mass="173100">MRKVYTDVNPDNQLLKLDFFNQAEGYAAFTDFIGYSADTGHTWTKRPITLSNVNYNGFPANLTFGFGINGVKAFDRNNLLVYGHYGFVSAILSSNNGGATYTLIEYSRYDPRSFNGGFTDMIFPENNNTGYVIDQNRVLKTTNRGVTWQTSHADQFGNLDHLQAVDNLTVFALGITPTANKLLKTIDGGISWINVTLPIVPDGYIIHADFLNRNIGWISMVGSENGQYIFKTTDGGTSWVPMTDPIASPFATAKMKFISESTGYALYGYFVFKTIDSGKTWEPLPRDNNFEKLYGRHLDLQFRAPSQLWAGGDHGFIELSMNGGGTPFPKAYFKTDTIGVTATGTVKLLNFSNPAHTAEWFVNGNKVSNGYNASYTHQDGILEDTIMLVVSNGTHNDTAIKIQGINPPLIIYSFSPTMAKNGTEVIITGSNFFNTKSVKFGGVDAAWFTVESLTRIRAIVGNGATGSVTVSTEQGTVGSKPGFVFFHPPAVDLPITVSDTILCKSEPVRITISNTEPNVRYTLKDNNWKEYGSVESSGGTVQLFTNPISEPGRYTIWASRTNINYTLGFTTSINISVEKTRSVFVAEKVNLVPGETTGFSTRSYEASNFQWQFNDGASITSSTQARPSGISYSSPGQKSLTLLSISANGCRDTVTGIALTVVNPPSGAANCFGLSVPDSLLGYQPEQFMQLNKVLLAGNGEYYLSGRGNKPLLNSRYGRSVKIPYENAGFFADYSADGLLKWYIHLPGSIDAADKDNSGNIYILGSCHELNYLYLPGGDSIRITSTNPNAPDYSDKINGFILKIDANGKYLWHSILSDPSPIFQGYPVRGGLPDHIKVQGNRIVVSGRSLANLDYVQKSNTTVVHRLQNSGYENDMQNAFILSITSDGSYLWHNYLTNGATNQMKGITGLAFDKGGNCLIGGYYEDHVEITDATNQKLRLSGRYASVQSYLFKLDATGKMMWHAVLRNEDDFKEVHILDMATDKSGNSYVTGTCSNFNANSFLKVTNGDGSVDTVYRGGLYVMKFNPSGNLVWESGTSNSFYGGGEALYIRDNEVYVAGTLMGNNEPVTTTISSTDGHNITRTFKEWEFFIVKYDSSGVINRFTSSGESKHVSVQIRNLVIDNNNNFLVSAATWNSGDSVRYFSIPVPTYKREGIFLKLNPDYCIGAALPVADAGEDLALCKGDSLQIGVAPTGSTTYSWSSRPAGFNSGMATPVVNPLVTTKYLLTAVSDDGLIKKDSLTITVRDLPLANAGSDAATCTGNTLTLGTPAVDGLQYSWTSQPAGFSSAFAQPDVTAGAITKYIVHATDLNGCVAFDTVVITGYNSITPTVTITADSTQVCIGSPLSFAAAASGSQATDYQWKVNGVNTGDNSPQFSSATLANGDQVTVKITSHESCASPDTAVSIGIQVAVINKPSISINGNTLIEKGKIAQVRLATLDAGTLPHYQWQDSTSTHSWGNINGANGETLYYTPVASNDKVRCLLTSNAPCAVNPVQSNTLVFTVNTATSIDPVPALNMGIHYYPNPITHSLTIDSLRLSDQWETIEVIGVNGNRMYYSNAVRGRSKAVIDLKHLPAGFYIAVLGRKTGTPVFIRLIKQ</sequence>
<dbReference type="InterPro" id="IPR035986">
    <property type="entry name" value="PKD_dom_sf"/>
</dbReference>
<dbReference type="PANTHER" id="PTHR47199:SF2">
    <property type="entry name" value="PHOTOSYSTEM II STABILITY_ASSEMBLY FACTOR HCF136, CHLOROPLASTIC"/>
    <property type="match status" value="1"/>
</dbReference>
<dbReference type="InterPro" id="IPR002909">
    <property type="entry name" value="IPT_dom"/>
</dbReference>
<evidence type="ECO:0000259" key="1">
    <source>
        <dbReference type="Pfam" id="PF01833"/>
    </source>
</evidence>
<dbReference type="SUPFAM" id="SSF101898">
    <property type="entry name" value="NHL repeat"/>
    <property type="match status" value="1"/>
</dbReference>
<reference evidence="2 3" key="1">
    <citation type="submission" date="2014-11" db="EMBL/GenBank/DDBJ databases">
        <title>Genome sequence of Flavihumibacter solisilvae 3-3.</title>
        <authorList>
            <person name="Zhou G."/>
            <person name="Li M."/>
            <person name="Wang G."/>
        </authorList>
    </citation>
    <scope>NUCLEOTIDE SEQUENCE [LARGE SCALE GENOMIC DNA]</scope>
    <source>
        <strain evidence="2 3">3-3</strain>
    </source>
</reference>
<protein>
    <recommendedName>
        <fullName evidence="1">IPT/TIG domain-containing protein</fullName>
    </recommendedName>
</protein>
<dbReference type="SUPFAM" id="SSF49299">
    <property type="entry name" value="PKD domain"/>
    <property type="match status" value="1"/>
</dbReference>
<dbReference type="InterPro" id="IPR026444">
    <property type="entry name" value="Secre_tail"/>
</dbReference>
<dbReference type="InterPro" id="IPR015943">
    <property type="entry name" value="WD40/YVTN_repeat-like_dom_sf"/>
</dbReference>
<keyword evidence="3" id="KW-1185">Reference proteome</keyword>
<gene>
    <name evidence="2" type="ORF">OI18_05870</name>
</gene>
<feature type="domain" description="IPT/TIG" evidence="1">
    <location>
        <begin position="410"/>
        <end position="476"/>
    </location>
</feature>
<comment type="caution">
    <text evidence="2">The sequence shown here is derived from an EMBL/GenBank/DDBJ whole genome shotgun (WGS) entry which is preliminary data.</text>
</comment>
<dbReference type="CDD" id="cd00102">
    <property type="entry name" value="IPT"/>
    <property type="match status" value="1"/>
</dbReference>
<dbReference type="Gene3D" id="2.60.40.10">
    <property type="entry name" value="Immunoglobulins"/>
    <property type="match status" value="3"/>
</dbReference>
<dbReference type="SUPFAM" id="SSF81296">
    <property type="entry name" value="E set domains"/>
    <property type="match status" value="1"/>
</dbReference>
<dbReference type="InterPro" id="IPR014756">
    <property type="entry name" value="Ig_E-set"/>
</dbReference>
<dbReference type="Gene3D" id="2.130.10.10">
    <property type="entry name" value="YVTN repeat-like/Quinoprotein amine dehydrogenase"/>
    <property type="match status" value="1"/>
</dbReference>
<evidence type="ECO:0000313" key="3">
    <source>
        <dbReference type="Proteomes" id="UP000031408"/>
    </source>
</evidence>
<dbReference type="Proteomes" id="UP000031408">
    <property type="component" value="Unassembled WGS sequence"/>
</dbReference>
<accession>A0A0C1IY40</accession>
<dbReference type="InterPro" id="IPR013783">
    <property type="entry name" value="Ig-like_fold"/>
</dbReference>
<dbReference type="EMBL" id="JSVC01000006">
    <property type="protein sequence ID" value="KIC95419.1"/>
    <property type="molecule type" value="Genomic_DNA"/>
</dbReference>
<evidence type="ECO:0000313" key="2">
    <source>
        <dbReference type="EMBL" id="KIC95419.1"/>
    </source>
</evidence>